<protein>
    <submittedName>
        <fullName evidence="1">Uncharacterized protein</fullName>
    </submittedName>
</protein>
<dbReference type="AlphaFoldDB" id="A0A0L0BSH0"/>
<comment type="caution">
    <text evidence="1">The sequence shown here is derived from an EMBL/GenBank/DDBJ whole genome shotgun (WGS) entry which is preliminary data.</text>
</comment>
<sequence length="61" mass="6876">MKVNTEKSVKVTFTLRKVNLTNSRNYDSVVCFGCFKVGKSFFHMDVIQKISFAPVESQAVA</sequence>
<evidence type="ECO:0000313" key="2">
    <source>
        <dbReference type="Proteomes" id="UP000037069"/>
    </source>
</evidence>
<accession>A0A0L0BSH0</accession>
<dbReference type="EMBL" id="JRES01001439">
    <property type="protein sequence ID" value="KNC22923.1"/>
    <property type="molecule type" value="Genomic_DNA"/>
</dbReference>
<evidence type="ECO:0000313" key="1">
    <source>
        <dbReference type="EMBL" id="KNC22923.1"/>
    </source>
</evidence>
<proteinExistence type="predicted"/>
<keyword evidence="2" id="KW-1185">Reference proteome</keyword>
<reference evidence="1 2" key="1">
    <citation type="journal article" date="2015" name="Nat. Commun.">
        <title>Lucilia cuprina genome unlocks parasitic fly biology to underpin future interventions.</title>
        <authorList>
            <person name="Anstead C.A."/>
            <person name="Korhonen P.K."/>
            <person name="Young N.D."/>
            <person name="Hall R.S."/>
            <person name="Jex A.R."/>
            <person name="Murali S.C."/>
            <person name="Hughes D.S."/>
            <person name="Lee S.F."/>
            <person name="Perry T."/>
            <person name="Stroehlein A.J."/>
            <person name="Ansell B.R."/>
            <person name="Breugelmans B."/>
            <person name="Hofmann A."/>
            <person name="Qu J."/>
            <person name="Dugan S."/>
            <person name="Lee S.L."/>
            <person name="Chao H."/>
            <person name="Dinh H."/>
            <person name="Han Y."/>
            <person name="Doddapaneni H.V."/>
            <person name="Worley K.C."/>
            <person name="Muzny D.M."/>
            <person name="Ioannidis P."/>
            <person name="Waterhouse R.M."/>
            <person name="Zdobnov E.M."/>
            <person name="James P.J."/>
            <person name="Bagnall N.H."/>
            <person name="Kotze A.C."/>
            <person name="Gibbs R.A."/>
            <person name="Richards S."/>
            <person name="Batterham P."/>
            <person name="Gasser R.B."/>
        </authorList>
    </citation>
    <scope>NUCLEOTIDE SEQUENCE [LARGE SCALE GENOMIC DNA]</scope>
    <source>
        <strain evidence="1 2">LS</strain>
        <tissue evidence="1">Full body</tissue>
    </source>
</reference>
<organism evidence="1 2">
    <name type="scientific">Lucilia cuprina</name>
    <name type="common">Green bottle fly</name>
    <name type="synonym">Australian sheep blowfly</name>
    <dbReference type="NCBI Taxonomy" id="7375"/>
    <lineage>
        <taxon>Eukaryota</taxon>
        <taxon>Metazoa</taxon>
        <taxon>Ecdysozoa</taxon>
        <taxon>Arthropoda</taxon>
        <taxon>Hexapoda</taxon>
        <taxon>Insecta</taxon>
        <taxon>Pterygota</taxon>
        <taxon>Neoptera</taxon>
        <taxon>Endopterygota</taxon>
        <taxon>Diptera</taxon>
        <taxon>Brachycera</taxon>
        <taxon>Muscomorpha</taxon>
        <taxon>Oestroidea</taxon>
        <taxon>Calliphoridae</taxon>
        <taxon>Luciliinae</taxon>
        <taxon>Lucilia</taxon>
    </lineage>
</organism>
<name>A0A0L0BSH0_LUCCU</name>
<gene>
    <name evidence="1" type="ORF">FF38_10589</name>
</gene>
<dbReference type="Proteomes" id="UP000037069">
    <property type="component" value="Unassembled WGS sequence"/>
</dbReference>